<dbReference type="Gene3D" id="3.40.1620.10">
    <property type="entry name" value="YefM-like domain"/>
    <property type="match status" value="1"/>
</dbReference>
<evidence type="ECO:0000313" key="3">
    <source>
        <dbReference type="EMBL" id="GAA1655601.1"/>
    </source>
</evidence>
<accession>A0ABP4RMN8</accession>
<evidence type="ECO:0000313" key="4">
    <source>
        <dbReference type="Proteomes" id="UP001500618"/>
    </source>
</evidence>
<dbReference type="EMBL" id="BAAANY010000001">
    <property type="protein sequence ID" value="GAA1655601.1"/>
    <property type="molecule type" value="Genomic_DNA"/>
</dbReference>
<evidence type="ECO:0000256" key="1">
    <source>
        <dbReference type="ARBA" id="ARBA00009981"/>
    </source>
</evidence>
<dbReference type="Proteomes" id="UP001500618">
    <property type="component" value="Unassembled WGS sequence"/>
</dbReference>
<comment type="similarity">
    <text evidence="1 2">Belongs to the phD/YefM antitoxin family.</text>
</comment>
<evidence type="ECO:0000256" key="2">
    <source>
        <dbReference type="RuleBase" id="RU362080"/>
    </source>
</evidence>
<reference evidence="4" key="1">
    <citation type="journal article" date="2019" name="Int. J. Syst. Evol. Microbiol.">
        <title>The Global Catalogue of Microorganisms (GCM) 10K type strain sequencing project: providing services to taxonomists for standard genome sequencing and annotation.</title>
        <authorList>
            <consortium name="The Broad Institute Genomics Platform"/>
            <consortium name="The Broad Institute Genome Sequencing Center for Infectious Disease"/>
            <person name="Wu L."/>
            <person name="Ma J."/>
        </authorList>
    </citation>
    <scope>NUCLEOTIDE SEQUENCE [LARGE SCALE GENOMIC DNA]</scope>
    <source>
        <strain evidence="4">JCM 14718</strain>
    </source>
</reference>
<dbReference type="NCBIfam" id="TIGR01552">
    <property type="entry name" value="phd_fam"/>
    <property type="match status" value="1"/>
</dbReference>
<organism evidence="3 4">
    <name type="scientific">Fodinicola feengrottensis</name>
    <dbReference type="NCBI Taxonomy" id="435914"/>
    <lineage>
        <taxon>Bacteria</taxon>
        <taxon>Bacillati</taxon>
        <taxon>Actinomycetota</taxon>
        <taxon>Actinomycetes</taxon>
        <taxon>Mycobacteriales</taxon>
        <taxon>Fodinicola</taxon>
    </lineage>
</organism>
<proteinExistence type="inferred from homology"/>
<name>A0ABP4RMN8_9ACTN</name>
<protein>
    <recommendedName>
        <fullName evidence="2">Antitoxin</fullName>
    </recommendedName>
</protein>
<sequence length="112" mass="12459">MSVDVVYPAISIGIRDLRHDTAALLKRVEEGEAIMITNRGKAVAVMRPLNEEEHRHQALVDQGIIRPPKSGGGASGREIVALLETRPYSGPIRTQQEIDEMLDYTRADRDLL</sequence>
<dbReference type="Pfam" id="PF02604">
    <property type="entry name" value="PhdYeFM_antitox"/>
    <property type="match status" value="1"/>
</dbReference>
<comment type="caution">
    <text evidence="3">The sequence shown here is derived from an EMBL/GenBank/DDBJ whole genome shotgun (WGS) entry which is preliminary data.</text>
</comment>
<dbReference type="InterPro" id="IPR006442">
    <property type="entry name" value="Antitoxin_Phd/YefM"/>
</dbReference>
<dbReference type="SUPFAM" id="SSF143120">
    <property type="entry name" value="YefM-like"/>
    <property type="match status" value="1"/>
</dbReference>
<gene>
    <name evidence="3" type="ORF">GCM10009765_00960</name>
</gene>
<dbReference type="RefSeq" id="WP_163569007.1">
    <property type="nucleotide sequence ID" value="NZ_WOTO01000018.1"/>
</dbReference>
<comment type="function">
    <text evidence="2">Antitoxin component of a type II toxin-antitoxin (TA) system.</text>
</comment>
<keyword evidence="4" id="KW-1185">Reference proteome</keyword>
<dbReference type="InterPro" id="IPR036165">
    <property type="entry name" value="YefM-like_sf"/>
</dbReference>